<evidence type="ECO:0000313" key="2">
    <source>
        <dbReference type="Proteomes" id="UP001230649"/>
    </source>
</evidence>
<comment type="caution">
    <text evidence="1">The sequence shown here is derived from an EMBL/GenBank/DDBJ whole genome shotgun (WGS) entry which is preliminary data.</text>
</comment>
<dbReference type="Proteomes" id="UP001230649">
    <property type="component" value="Unassembled WGS sequence"/>
</dbReference>
<name>A0ACC2WL32_9TREE</name>
<accession>A0ACC2WL32</accession>
<proteinExistence type="predicted"/>
<organism evidence="1 2">
    <name type="scientific">Naganishia adeliensis</name>
    <dbReference type="NCBI Taxonomy" id="92952"/>
    <lineage>
        <taxon>Eukaryota</taxon>
        <taxon>Fungi</taxon>
        <taxon>Dikarya</taxon>
        <taxon>Basidiomycota</taxon>
        <taxon>Agaricomycotina</taxon>
        <taxon>Tremellomycetes</taxon>
        <taxon>Filobasidiales</taxon>
        <taxon>Filobasidiaceae</taxon>
        <taxon>Naganishia</taxon>
    </lineage>
</organism>
<evidence type="ECO:0000313" key="1">
    <source>
        <dbReference type="EMBL" id="KAJ9112146.1"/>
    </source>
</evidence>
<protein>
    <submittedName>
        <fullName evidence="1">Uncharacterized protein</fullName>
    </submittedName>
</protein>
<gene>
    <name evidence="1" type="ORF">QFC20_002327</name>
</gene>
<reference evidence="1" key="1">
    <citation type="submission" date="2023-04" db="EMBL/GenBank/DDBJ databases">
        <title>Draft Genome sequencing of Naganishia species isolated from polar environments using Oxford Nanopore Technology.</title>
        <authorList>
            <person name="Leo P."/>
            <person name="Venkateswaran K."/>
        </authorList>
    </citation>
    <scope>NUCLEOTIDE SEQUENCE</scope>
    <source>
        <strain evidence="1">MNA-CCFEE 5262</strain>
    </source>
</reference>
<sequence length="141" mass="16259">MILRDWANMQLGGKRHTKTHTLCRRCGNRSFHRQHKSQYQGFSEGLQQGSKRDMAAGVGMMKRAIRVGTSRTEYLEEKMWMRTACGYPAAKLRSYNWGLKAKRRKTTGTGRMRHLKEVSRKFKNGFREGTSATKKVKASSE</sequence>
<dbReference type="EMBL" id="JASBWS010000016">
    <property type="protein sequence ID" value="KAJ9112146.1"/>
    <property type="molecule type" value="Genomic_DNA"/>
</dbReference>
<keyword evidence="2" id="KW-1185">Reference proteome</keyword>